<dbReference type="Proteomes" id="UP000294155">
    <property type="component" value="Unassembled WGS sequence"/>
</dbReference>
<accession>A0A4Q5LCN8</accession>
<gene>
    <name evidence="3" type="ORF">EWM57_08030</name>
</gene>
<dbReference type="Pfam" id="PF10727">
    <property type="entry name" value="Rossmann-like"/>
    <property type="match status" value="1"/>
</dbReference>
<dbReference type="InterPro" id="IPR018931">
    <property type="entry name" value="DUF2520"/>
</dbReference>
<dbReference type="AlphaFoldDB" id="A0A4Q5LCN8"/>
<feature type="domain" description="Putative oxidoreductase/dehydrogenase Rossmann-like" evidence="1">
    <location>
        <begin position="6"/>
        <end position="109"/>
    </location>
</feature>
<dbReference type="InterPro" id="IPR036291">
    <property type="entry name" value="NAD(P)-bd_dom_sf"/>
</dbReference>
<name>A0A4Q5LCN8_9BACT</name>
<dbReference type="Gene3D" id="1.10.1040.20">
    <property type="entry name" value="ProC-like, C-terminal domain"/>
    <property type="match status" value="1"/>
</dbReference>
<feature type="domain" description="DUF2520" evidence="2">
    <location>
        <begin position="135"/>
        <end position="259"/>
    </location>
</feature>
<dbReference type="Gene3D" id="3.40.50.720">
    <property type="entry name" value="NAD(P)-binding Rossmann-like Domain"/>
    <property type="match status" value="1"/>
</dbReference>
<dbReference type="SUPFAM" id="SSF48179">
    <property type="entry name" value="6-phosphogluconate dehydrogenase C-terminal domain-like"/>
    <property type="match status" value="1"/>
</dbReference>
<dbReference type="OrthoDB" id="9810755at2"/>
<evidence type="ECO:0000259" key="2">
    <source>
        <dbReference type="Pfam" id="PF10728"/>
    </source>
</evidence>
<dbReference type="RefSeq" id="WP_129920618.1">
    <property type="nucleotide sequence ID" value="NZ_SEWE01000012.1"/>
</dbReference>
<keyword evidence="4" id="KW-1185">Reference proteome</keyword>
<dbReference type="PANTHER" id="PTHR40459">
    <property type="entry name" value="CONSERVED HYPOTHETICAL ALANINE AND LEUCINE RICH PROTEIN"/>
    <property type="match status" value="1"/>
</dbReference>
<dbReference type="Pfam" id="PF10728">
    <property type="entry name" value="DUF2520"/>
    <property type="match status" value="1"/>
</dbReference>
<protein>
    <submittedName>
        <fullName evidence="3">DUF2520 domain-containing protein</fullName>
    </submittedName>
</protein>
<evidence type="ECO:0000313" key="4">
    <source>
        <dbReference type="Proteomes" id="UP000294155"/>
    </source>
</evidence>
<dbReference type="EMBL" id="SEWE01000012">
    <property type="protein sequence ID" value="RYU80789.1"/>
    <property type="molecule type" value="Genomic_DNA"/>
</dbReference>
<proteinExistence type="predicted"/>
<reference evidence="3 4" key="1">
    <citation type="submission" date="2019-02" db="EMBL/GenBank/DDBJ databases">
        <title>Bacterial novel species isolated from soil.</title>
        <authorList>
            <person name="Jung H.-Y."/>
        </authorList>
    </citation>
    <scope>NUCLEOTIDE SEQUENCE [LARGE SCALE GENOMIC DNA]</scope>
    <source>
        <strain evidence="3 4">1-3-3-3</strain>
    </source>
</reference>
<dbReference type="PANTHER" id="PTHR40459:SF1">
    <property type="entry name" value="CONSERVED HYPOTHETICAL ALANINE AND LEUCINE RICH PROTEIN"/>
    <property type="match status" value="1"/>
</dbReference>
<sequence length="277" mass="28708">MAADSSSLRIGLLGAGRVASHLGPALWRAGHHVAWVWNRTPAGAATLADQIPGAVAATGPDLKLLPPVDLYIVAVPDAAVAAVLAAAALPAGALVVHTAGALPLSVFDGFANLRGGVFYPLQTFSPGRAIDWTTVPLCVEAGAATDEATLLALARSLSKTVFTVATPQRQALHVAAVFASNFTNHLLGISHALTQQARVPFELLHPLIRETVEKALHHPPFGVQTGPAVRHDSATLDFHRAALAPHPGWLTVYNELTASIQAQNPGAGANNGEPSQL</sequence>
<evidence type="ECO:0000259" key="1">
    <source>
        <dbReference type="Pfam" id="PF10727"/>
    </source>
</evidence>
<organism evidence="3 4">
    <name type="scientific">Hymenobacter persicinus</name>
    <dbReference type="NCBI Taxonomy" id="2025506"/>
    <lineage>
        <taxon>Bacteria</taxon>
        <taxon>Pseudomonadati</taxon>
        <taxon>Bacteroidota</taxon>
        <taxon>Cytophagia</taxon>
        <taxon>Cytophagales</taxon>
        <taxon>Hymenobacteraceae</taxon>
        <taxon>Hymenobacter</taxon>
    </lineage>
</organism>
<dbReference type="InterPro" id="IPR037108">
    <property type="entry name" value="TM1727-like_C_sf"/>
</dbReference>
<comment type="caution">
    <text evidence="3">The sequence shown here is derived from an EMBL/GenBank/DDBJ whole genome shotgun (WGS) entry which is preliminary data.</text>
</comment>
<dbReference type="InterPro" id="IPR019665">
    <property type="entry name" value="OxRdtase/DH_put_Rossmann_dom"/>
</dbReference>
<dbReference type="SUPFAM" id="SSF51735">
    <property type="entry name" value="NAD(P)-binding Rossmann-fold domains"/>
    <property type="match status" value="1"/>
</dbReference>
<evidence type="ECO:0000313" key="3">
    <source>
        <dbReference type="EMBL" id="RYU80789.1"/>
    </source>
</evidence>
<dbReference type="InterPro" id="IPR008927">
    <property type="entry name" value="6-PGluconate_DH-like_C_sf"/>
</dbReference>